<feature type="domain" description="Succinylglutamate desuccinylase/Aspartoacylase catalytic" evidence="5">
    <location>
        <begin position="1"/>
        <end position="93"/>
    </location>
</feature>
<dbReference type="AlphaFoldDB" id="A0A1L9P1N0"/>
<gene>
    <name evidence="6" type="primary">doeB_1</name>
    <name evidence="6" type="ORF">PFRI_03360</name>
</gene>
<comment type="caution">
    <text evidence="6">The sequence shown here is derived from an EMBL/GenBank/DDBJ whole genome shotgun (WGS) entry which is preliminary data.</text>
</comment>
<evidence type="ECO:0000259" key="5">
    <source>
        <dbReference type="Pfam" id="PF24827"/>
    </source>
</evidence>
<dbReference type="GO" id="GO:0046872">
    <property type="term" value="F:metal ion binding"/>
    <property type="evidence" value="ECO:0007669"/>
    <property type="project" value="UniProtKB-KW"/>
</dbReference>
<proteinExistence type="predicted"/>
<accession>A0A1L9P1N0</accession>
<evidence type="ECO:0000313" key="6">
    <source>
        <dbReference type="EMBL" id="OJI95408.1"/>
    </source>
</evidence>
<dbReference type="Proteomes" id="UP000184514">
    <property type="component" value="Unassembled WGS sequence"/>
</dbReference>
<evidence type="ECO:0000256" key="1">
    <source>
        <dbReference type="ARBA" id="ARBA00001947"/>
    </source>
</evidence>
<dbReference type="PANTHER" id="PTHR37326">
    <property type="entry name" value="BLL3975 PROTEIN"/>
    <property type="match status" value="1"/>
</dbReference>
<organism evidence="6 7">
    <name type="scientific">Planktotalea frisia</name>
    <dbReference type="NCBI Taxonomy" id="696762"/>
    <lineage>
        <taxon>Bacteria</taxon>
        <taxon>Pseudomonadati</taxon>
        <taxon>Pseudomonadota</taxon>
        <taxon>Alphaproteobacteria</taxon>
        <taxon>Rhodobacterales</taxon>
        <taxon>Paracoccaceae</taxon>
        <taxon>Planktotalea</taxon>
    </lineage>
</organism>
<dbReference type="PANTHER" id="PTHR37326:SF1">
    <property type="entry name" value="BLL3975 PROTEIN"/>
    <property type="match status" value="1"/>
</dbReference>
<evidence type="ECO:0000313" key="7">
    <source>
        <dbReference type="Proteomes" id="UP000184514"/>
    </source>
</evidence>
<evidence type="ECO:0000256" key="2">
    <source>
        <dbReference type="ARBA" id="ARBA00022723"/>
    </source>
</evidence>
<dbReference type="InterPro" id="IPR053138">
    <property type="entry name" value="N-alpha-Ac-DABA_deacetylase"/>
</dbReference>
<keyword evidence="4" id="KW-0862">Zinc</keyword>
<comment type="cofactor">
    <cofactor evidence="1">
        <name>Zn(2+)</name>
        <dbReference type="ChEBI" id="CHEBI:29105"/>
    </cofactor>
</comment>
<evidence type="ECO:0000256" key="4">
    <source>
        <dbReference type="ARBA" id="ARBA00022833"/>
    </source>
</evidence>
<dbReference type="InterPro" id="IPR055438">
    <property type="entry name" value="AstE_AspA_cat"/>
</dbReference>
<dbReference type="EC" id="3.5.1.-" evidence="6"/>
<protein>
    <submittedName>
        <fullName evidence="6">N-alpha-acetyl-L-2,4-diaminobutyric acid deacetylase</fullName>
        <ecNumber evidence="6">3.5.1.-</ecNumber>
    </submittedName>
</protein>
<dbReference type="STRING" id="696762.PFRI_03360"/>
<name>A0A1L9P1N0_9RHOB</name>
<keyword evidence="2" id="KW-0479">Metal-binding</keyword>
<dbReference type="SUPFAM" id="SSF53187">
    <property type="entry name" value="Zn-dependent exopeptidases"/>
    <property type="match status" value="1"/>
</dbReference>
<dbReference type="EMBL" id="MLCB01000025">
    <property type="protein sequence ID" value="OJI95408.1"/>
    <property type="molecule type" value="Genomic_DNA"/>
</dbReference>
<keyword evidence="3 6" id="KW-0378">Hydrolase</keyword>
<dbReference type="Pfam" id="PF24827">
    <property type="entry name" value="AstE_AspA_cat"/>
    <property type="match status" value="1"/>
</dbReference>
<dbReference type="GO" id="GO:0016788">
    <property type="term" value="F:hydrolase activity, acting on ester bonds"/>
    <property type="evidence" value="ECO:0007669"/>
    <property type="project" value="InterPro"/>
</dbReference>
<keyword evidence="7" id="KW-1185">Reference proteome</keyword>
<sequence>MDLHSGGKASFFAPCTLATRTKDAELDAANLELARVFGLPLIWVLGSFNDARSLNSAAERAGVPMIATELGGGGGVDPEITDATELGLYNMLRNRGILKGSVAPRTDVEMVEITSAEHSLNAKGEGVFDRFISAGSRVKAGDVAGRFHFVMEPERASETVRFSHDGLVLAHTNRGYVKRGDMLMIVVQDVDG</sequence>
<dbReference type="Gene3D" id="3.40.630.10">
    <property type="entry name" value="Zn peptidases"/>
    <property type="match status" value="1"/>
</dbReference>
<reference evidence="6 7" key="1">
    <citation type="submission" date="2016-10" db="EMBL/GenBank/DDBJ databases">
        <title>Genome sequence of Planktotalea frisia SH6-1.</title>
        <authorList>
            <person name="Poehlein A."/>
            <person name="Bakenhus I."/>
            <person name="Voget S."/>
            <person name="Brinkhoff T."/>
            <person name="Simon M."/>
        </authorList>
    </citation>
    <scope>NUCLEOTIDE SEQUENCE [LARGE SCALE GENOMIC DNA]</scope>
    <source>
        <strain evidence="6 7">SH6-1</strain>
    </source>
</reference>
<evidence type="ECO:0000256" key="3">
    <source>
        <dbReference type="ARBA" id="ARBA00022801"/>
    </source>
</evidence>